<evidence type="ECO:0000259" key="3">
    <source>
        <dbReference type="Pfam" id="PF25757"/>
    </source>
</evidence>
<dbReference type="Pfam" id="PF25757">
    <property type="entry name" value="TPR_DNAAF5"/>
    <property type="match status" value="2"/>
</dbReference>
<feature type="repeat" description="HEAT" evidence="1">
    <location>
        <begin position="265"/>
        <end position="303"/>
    </location>
</feature>
<dbReference type="InterPro" id="IPR016024">
    <property type="entry name" value="ARM-type_fold"/>
</dbReference>
<evidence type="ECO:0000313" key="5">
    <source>
        <dbReference type="Proteomes" id="UP001445335"/>
    </source>
</evidence>
<dbReference type="InterPro" id="IPR056497">
    <property type="entry name" value="HEAT_DAAF5"/>
</dbReference>
<protein>
    <submittedName>
        <fullName evidence="4">Uncharacterized protein</fullName>
    </submittedName>
</protein>
<feature type="domain" description="Dynein axonemal assembly factor 5 TPR repeats" evidence="3">
    <location>
        <begin position="2"/>
        <end position="202"/>
    </location>
</feature>
<dbReference type="PROSITE" id="PS50077">
    <property type="entry name" value="HEAT_REPEAT"/>
    <property type="match status" value="1"/>
</dbReference>
<dbReference type="InterPro" id="IPR052623">
    <property type="entry name" value="DAAF5"/>
</dbReference>
<dbReference type="EMBL" id="JALJOU010000036">
    <property type="protein sequence ID" value="KAK9833415.1"/>
    <property type="molecule type" value="Genomic_DNA"/>
</dbReference>
<accession>A0AAW1RH47</accession>
<evidence type="ECO:0000259" key="2">
    <source>
        <dbReference type="Pfam" id="PF24573"/>
    </source>
</evidence>
<reference evidence="4 5" key="1">
    <citation type="journal article" date="2024" name="Nat. Commun.">
        <title>Phylogenomics reveals the evolutionary origins of lichenization in chlorophyte algae.</title>
        <authorList>
            <person name="Puginier C."/>
            <person name="Libourel C."/>
            <person name="Otte J."/>
            <person name="Skaloud P."/>
            <person name="Haon M."/>
            <person name="Grisel S."/>
            <person name="Petersen M."/>
            <person name="Berrin J.G."/>
            <person name="Delaux P.M."/>
            <person name="Dal Grande F."/>
            <person name="Keller J."/>
        </authorList>
    </citation>
    <scope>NUCLEOTIDE SEQUENCE [LARGE SCALE GENOMIC DNA]</scope>
    <source>
        <strain evidence="4 5">SAG 245.80</strain>
    </source>
</reference>
<dbReference type="SUPFAM" id="SSF48371">
    <property type="entry name" value="ARM repeat"/>
    <property type="match status" value="1"/>
</dbReference>
<dbReference type="PANTHER" id="PTHR16216:SF10">
    <property type="entry name" value="RNA POLYMERASE II ASSEMBLY FACTOR RTP1 C-TERMINAL DOMAIN-CONTAINING PROTEIN"/>
    <property type="match status" value="1"/>
</dbReference>
<keyword evidence="5" id="KW-1185">Reference proteome</keyword>
<dbReference type="AlphaFoldDB" id="A0AAW1RH47"/>
<dbReference type="InterPro" id="IPR021133">
    <property type="entry name" value="HEAT_type_2"/>
</dbReference>
<dbReference type="Pfam" id="PF24573">
    <property type="entry name" value="HEAT_DAAF5"/>
    <property type="match status" value="1"/>
</dbReference>
<dbReference type="PANTHER" id="PTHR16216">
    <property type="entry name" value="DYNEIN ASSEMBLY FACTOR 5, AXONEMAL"/>
    <property type="match status" value="1"/>
</dbReference>
<evidence type="ECO:0000313" key="4">
    <source>
        <dbReference type="EMBL" id="KAK9833415.1"/>
    </source>
</evidence>
<dbReference type="Proteomes" id="UP001445335">
    <property type="component" value="Unassembled WGS sequence"/>
</dbReference>
<feature type="domain" description="Dynein axonemal assembly factor 5 HEAT-repeat" evidence="2">
    <location>
        <begin position="355"/>
        <end position="483"/>
    </location>
</feature>
<sequence>MSAEDKRTRLAALKDLQDRLLNVTLDEEHPKTTEVAKALLLRLDDSSEACRETAVEALLALFQSAPKSRAGVLPYLTAVLEERLLPCPQTQAVREPSEEVRLLLVRLLAAVLNMDDQELASYGGLAAALLAAACADAAPAVARAACEALAAWARHAGMRLRPVSQGLVAAALPLVTHPHCQVRAAAVRAVRALVPCGSADMLLELTAFQDPHSVPVRAFYGPCVRVNFCARLAVDASVQVRREFIDTLAEWLLELPQSDEHRPRLLPYLLAALADPSPDLAAAAASALDALGAQYEREHASELKDVLEYLPASAHALGWQRDGVALRWYTDGTGQEGAGGGSPGHVAPGPGVRMLPPFSARPGTGVRLLVQAELGSLVASASAELGGWDADHRARAALLLRTALVCAEEAAARHVHVLLPALCQAMCDGHAAPAAADCCRLVGAFVAPGAYVPLAVAALGTAAVGGRAHRGALAALAALLQGAGVRGDMSSEERSTISAELAAALDALRTTEDTFGESGSEPWAMAALSLLTHQADLEQERTDLAAAMRVSLEEAEQREAAPPLHKWPDVQLLEHFARSALLPQLQRLACGTMLFAEPLRQPVLHMLELERNCCKWFHTAGTCAYFEALGAEVRERGKTGAAWRRRSSAAQVPAAAAAVAEVLAHKAALVEAEAFGMPAVGGQVPPIFAALEPPPAESPDTDELQVIGELPAPMDAGAEPAAELD</sequence>
<proteinExistence type="predicted"/>
<organism evidence="4 5">
    <name type="scientific">Elliptochloris bilobata</name>
    <dbReference type="NCBI Taxonomy" id="381761"/>
    <lineage>
        <taxon>Eukaryota</taxon>
        <taxon>Viridiplantae</taxon>
        <taxon>Chlorophyta</taxon>
        <taxon>core chlorophytes</taxon>
        <taxon>Trebouxiophyceae</taxon>
        <taxon>Trebouxiophyceae incertae sedis</taxon>
        <taxon>Elliptochloris clade</taxon>
        <taxon>Elliptochloris</taxon>
    </lineage>
</organism>
<dbReference type="InterPro" id="IPR011989">
    <property type="entry name" value="ARM-like"/>
</dbReference>
<evidence type="ECO:0000256" key="1">
    <source>
        <dbReference type="PROSITE-ProRule" id="PRU00103"/>
    </source>
</evidence>
<feature type="domain" description="Dynein axonemal assembly factor 5 TPR repeats" evidence="3">
    <location>
        <begin position="233"/>
        <end position="305"/>
    </location>
</feature>
<dbReference type="Gene3D" id="1.25.10.10">
    <property type="entry name" value="Leucine-rich Repeat Variant"/>
    <property type="match status" value="1"/>
</dbReference>
<comment type="caution">
    <text evidence="4">The sequence shown here is derived from an EMBL/GenBank/DDBJ whole genome shotgun (WGS) entry which is preliminary data.</text>
</comment>
<name>A0AAW1RH47_9CHLO</name>
<dbReference type="InterPro" id="IPR057978">
    <property type="entry name" value="TPR_DAAF5"/>
</dbReference>
<gene>
    <name evidence="4" type="ORF">WJX81_003313</name>
</gene>